<dbReference type="InterPro" id="IPR003512">
    <property type="entry name" value="Phage_M13_G5P_DNA-bd"/>
</dbReference>
<protein>
    <recommendedName>
        <fullName evidence="3">Single-stranded DNA-binding protein</fullName>
    </recommendedName>
</protein>
<dbReference type="Pfam" id="PF02303">
    <property type="entry name" value="Phage_DNA_bind"/>
    <property type="match status" value="1"/>
</dbReference>
<dbReference type="EMBL" id="JAJPPU010000002">
    <property type="protein sequence ID" value="MCD8473872.1"/>
    <property type="molecule type" value="Genomic_DNA"/>
</dbReference>
<dbReference type="GeneID" id="68900926"/>
<evidence type="ECO:0000313" key="4">
    <source>
        <dbReference type="EMBL" id="EWS76981.1"/>
    </source>
</evidence>
<evidence type="ECO:0000256" key="1">
    <source>
        <dbReference type="ARBA" id="ARBA00022705"/>
    </source>
</evidence>
<keyword evidence="7" id="KW-1185">Reference proteome</keyword>
<sequence length="97" mass="10464">MSVVRVKDSHVLERQITGKTGPMTFREQRACLLMGGGYESVFNIALGSGGAYSPGDYLIHPDSYANDKYGKLAFNRISLIPLSVALKDIVGKDAKAS</sequence>
<reference evidence="5" key="2">
    <citation type="submission" date="2021-11" db="EMBL/GenBank/DDBJ databases">
        <title>Genome sequence of Xylella taiwanensis PLS432.</title>
        <authorList>
            <person name="Weng L.-W."/>
            <person name="Su C.-C."/>
            <person name="Tsai C.-W."/>
            <person name="Kuo C.-H."/>
        </authorList>
    </citation>
    <scope>NUCLEOTIDE SEQUENCE</scope>
    <source>
        <strain evidence="5">PLS432</strain>
    </source>
</reference>
<dbReference type="STRING" id="1444770.AF72_13280"/>
<dbReference type="SUPFAM" id="SSF50249">
    <property type="entry name" value="Nucleic acid-binding proteins"/>
    <property type="match status" value="1"/>
</dbReference>
<evidence type="ECO:0000313" key="5">
    <source>
        <dbReference type="EMBL" id="MCD8473872.1"/>
    </source>
</evidence>
<dbReference type="InterPro" id="IPR012340">
    <property type="entry name" value="NA-bd_OB-fold"/>
</dbReference>
<comment type="caution">
    <text evidence="4">The sequence shown here is derived from an EMBL/GenBank/DDBJ whole genome shotgun (WGS) entry which is preliminary data.</text>
</comment>
<dbReference type="RefSeq" id="WP_038273093.1">
    <property type="nucleotide sequence ID" value="NZ_CP053627.1"/>
</dbReference>
<accession>Z9JGP6</accession>
<evidence type="ECO:0000313" key="7">
    <source>
        <dbReference type="Proteomes" id="UP001430701"/>
    </source>
</evidence>
<reference evidence="4 6" key="1">
    <citation type="journal article" date="2014" name="Genome Announc.">
        <title>Draft Genome Sequence of Xylella fastidiosa Pear Leaf Scorch Strain in Taiwan.</title>
        <authorList>
            <person name="Su C.C."/>
            <person name="Deng W.L."/>
            <person name="Jan F.J."/>
            <person name="Chang C.J."/>
            <person name="Huang H."/>
            <person name="Chen J."/>
        </authorList>
    </citation>
    <scope>NUCLEOTIDE SEQUENCE [LARGE SCALE GENOMIC DNA]</scope>
    <source>
        <strain evidence="4 6">PLS229</strain>
    </source>
</reference>
<dbReference type="Gene3D" id="2.40.50.140">
    <property type="entry name" value="Nucleic acid-binding proteins"/>
    <property type="match status" value="1"/>
</dbReference>
<evidence type="ECO:0000256" key="2">
    <source>
        <dbReference type="ARBA" id="ARBA00023125"/>
    </source>
</evidence>
<organism evidence="4 6">
    <name type="scientific">Xylella taiwanensis</name>
    <dbReference type="NCBI Taxonomy" id="1444770"/>
    <lineage>
        <taxon>Bacteria</taxon>
        <taxon>Pseudomonadati</taxon>
        <taxon>Pseudomonadota</taxon>
        <taxon>Gammaproteobacteria</taxon>
        <taxon>Lysobacterales</taxon>
        <taxon>Lysobacteraceae</taxon>
        <taxon>Xylella</taxon>
    </lineage>
</organism>
<dbReference type="PATRIC" id="fig|1444770.3.peg.3133"/>
<name>Z9JGP6_9GAMM</name>
<dbReference type="KEGG" id="xtw:AB672_06450"/>
<dbReference type="OrthoDB" id="6059066at2"/>
<dbReference type="AlphaFoldDB" id="Z9JGP6"/>
<keyword evidence="1" id="KW-0235">DNA replication</keyword>
<proteinExistence type="predicted"/>
<dbReference type="EMBL" id="JDSQ01000043">
    <property type="protein sequence ID" value="EWS76981.1"/>
    <property type="molecule type" value="Genomic_DNA"/>
</dbReference>
<evidence type="ECO:0000313" key="6">
    <source>
        <dbReference type="Proteomes" id="UP000020406"/>
    </source>
</evidence>
<dbReference type="Proteomes" id="UP000020406">
    <property type="component" value="Unassembled WGS sequence"/>
</dbReference>
<evidence type="ECO:0000256" key="3">
    <source>
        <dbReference type="ARBA" id="ARBA00030596"/>
    </source>
</evidence>
<keyword evidence="2 5" id="KW-0238">DNA-binding</keyword>
<dbReference type="Proteomes" id="UP001430701">
    <property type="component" value="Unassembled WGS sequence"/>
</dbReference>
<dbReference type="GO" id="GO:0006260">
    <property type="term" value="P:DNA replication"/>
    <property type="evidence" value="ECO:0007669"/>
    <property type="project" value="UniProtKB-KW"/>
</dbReference>
<gene>
    <name evidence="4" type="ORF">AF72_13280</name>
    <name evidence="5" type="ORF">LPH55_10515</name>
</gene>
<dbReference type="GO" id="GO:0003697">
    <property type="term" value="F:single-stranded DNA binding"/>
    <property type="evidence" value="ECO:0007669"/>
    <property type="project" value="InterPro"/>
</dbReference>